<evidence type="ECO:0000313" key="8">
    <source>
        <dbReference type="Proteomes" id="UP000240880"/>
    </source>
</evidence>
<dbReference type="Pfam" id="PF00324">
    <property type="entry name" value="AA_permease"/>
    <property type="match status" value="1"/>
</dbReference>
<protein>
    <recommendedName>
        <fullName evidence="6">Amino acid permease/ SLC12A domain-containing protein</fullName>
    </recommendedName>
</protein>
<dbReference type="EMBL" id="NEXC01000055">
    <property type="protein sequence ID" value="PSN82729.1"/>
    <property type="molecule type" value="Genomic_DNA"/>
</dbReference>
<feature type="transmembrane region" description="Helical" evidence="5">
    <location>
        <begin position="190"/>
        <end position="209"/>
    </location>
</feature>
<dbReference type="PIRSF" id="PIRSF006060">
    <property type="entry name" value="AA_transporter"/>
    <property type="match status" value="1"/>
</dbReference>
<dbReference type="InterPro" id="IPR050367">
    <property type="entry name" value="APC_superfamily"/>
</dbReference>
<feature type="transmembrane region" description="Helical" evidence="5">
    <location>
        <begin position="32"/>
        <end position="60"/>
    </location>
</feature>
<feature type="transmembrane region" description="Helical" evidence="5">
    <location>
        <begin position="123"/>
        <end position="143"/>
    </location>
</feature>
<evidence type="ECO:0000256" key="3">
    <source>
        <dbReference type="ARBA" id="ARBA00022989"/>
    </source>
</evidence>
<keyword evidence="3 5" id="KW-1133">Transmembrane helix</keyword>
<gene>
    <name evidence="7" type="ORF">B9Q01_07175</name>
</gene>
<dbReference type="Gene3D" id="1.20.1740.10">
    <property type="entry name" value="Amino acid/polyamine transporter I"/>
    <property type="match status" value="1"/>
</dbReference>
<feature type="transmembrane region" description="Helical" evidence="5">
    <location>
        <begin position="399"/>
        <end position="417"/>
    </location>
</feature>
<evidence type="ECO:0000256" key="4">
    <source>
        <dbReference type="ARBA" id="ARBA00023136"/>
    </source>
</evidence>
<dbReference type="GO" id="GO:0016020">
    <property type="term" value="C:membrane"/>
    <property type="evidence" value="ECO:0007669"/>
    <property type="project" value="UniProtKB-SubCell"/>
</dbReference>
<reference evidence="7 8" key="1">
    <citation type="submission" date="2017-04" db="EMBL/GenBank/DDBJ databases">
        <title>Novel microbial lineages endemic to geothermal iron-oxide mats fill important gaps in the evolutionary history of Archaea.</title>
        <authorList>
            <person name="Jay Z.J."/>
            <person name="Beam J.P."/>
            <person name="Dlakic M."/>
            <person name="Rusch D.B."/>
            <person name="Kozubal M.A."/>
            <person name="Inskeep W.P."/>
        </authorList>
    </citation>
    <scope>NUCLEOTIDE SEQUENCE [LARGE SCALE GENOMIC DNA]</scope>
    <source>
        <strain evidence="7">OSP_D</strain>
    </source>
</reference>
<sequence>MTEKTLEELKRALGLKETFFISLGGQSPLLSLLTYGAAVLSISGFFSPIAVLLGTLLVLLNGSVVSRLSLRFQDSGGYYTYASRALSKALGFQTGWLYAFYSILYGCAYIFGASYLLNLVFGLPVYLSISVLLIPSVTLLILGVKPSSKYAVVVGALELGVIVFLSIFFLSRTHFEFYTLKAPNLSVGKLALAILLASSIPTGYGTVAPMSGEVINASKNVGRAILLVILVGGALASFYMYSLSDLLQTFGGASLVSFHTIFKGTALPVVLLACLSDGVLAALAFMLASSRTLFKMGRDLALPRFFAKVRNSNPLMSSLIVSLAYISICYSLSWISDPFHIFVVLGILSSLASLATHIAANFSLLRLSLNDAQFYEFALSLGAIAVSALDLFYSLTSVALFYLLILIAWTLIGQLYSRLRRLSHDNLSVS</sequence>
<comment type="caution">
    <text evidence="7">The sequence shown here is derived from an EMBL/GenBank/DDBJ whole genome shotgun (WGS) entry which is preliminary data.</text>
</comment>
<evidence type="ECO:0000256" key="2">
    <source>
        <dbReference type="ARBA" id="ARBA00022692"/>
    </source>
</evidence>
<feature type="transmembrane region" description="Helical" evidence="5">
    <location>
        <begin position="150"/>
        <end position="170"/>
    </location>
</feature>
<organism evidence="7 8">
    <name type="scientific">Candidatus Marsarchaeota G1 archaeon OSP_D</name>
    <dbReference type="NCBI Taxonomy" id="1978155"/>
    <lineage>
        <taxon>Archaea</taxon>
        <taxon>Candidatus Marsarchaeota</taxon>
        <taxon>Candidatus Marsarchaeota group 1</taxon>
    </lineage>
</organism>
<feature type="domain" description="Amino acid permease/ SLC12A" evidence="6">
    <location>
        <begin position="19"/>
        <end position="370"/>
    </location>
</feature>
<dbReference type="AlphaFoldDB" id="A0A2R6A8P4"/>
<feature type="transmembrane region" description="Helical" evidence="5">
    <location>
        <begin position="315"/>
        <end position="335"/>
    </location>
</feature>
<name>A0A2R6A8P4_9ARCH</name>
<dbReference type="Proteomes" id="UP000240880">
    <property type="component" value="Unassembled WGS sequence"/>
</dbReference>
<feature type="transmembrane region" description="Helical" evidence="5">
    <location>
        <begin position="341"/>
        <end position="362"/>
    </location>
</feature>
<evidence type="ECO:0000256" key="1">
    <source>
        <dbReference type="ARBA" id="ARBA00004141"/>
    </source>
</evidence>
<dbReference type="PANTHER" id="PTHR42770">
    <property type="entry name" value="AMINO ACID TRANSPORTER-RELATED"/>
    <property type="match status" value="1"/>
</dbReference>
<evidence type="ECO:0000313" key="7">
    <source>
        <dbReference type="EMBL" id="PSN82729.1"/>
    </source>
</evidence>
<dbReference type="InterPro" id="IPR004841">
    <property type="entry name" value="AA-permease/SLC12A_dom"/>
</dbReference>
<comment type="subcellular location">
    <subcellularLocation>
        <location evidence="1">Membrane</location>
        <topology evidence="1">Multi-pass membrane protein</topology>
    </subcellularLocation>
</comment>
<evidence type="ECO:0000256" key="5">
    <source>
        <dbReference type="SAM" id="Phobius"/>
    </source>
</evidence>
<accession>A0A2R6A8P4</accession>
<dbReference type="GO" id="GO:0055085">
    <property type="term" value="P:transmembrane transport"/>
    <property type="evidence" value="ECO:0007669"/>
    <property type="project" value="InterPro"/>
</dbReference>
<dbReference type="PANTHER" id="PTHR42770:SF11">
    <property type="entry name" value="INNER MEMBRANE TRANSPORT PROTEIN YBAT"/>
    <property type="match status" value="1"/>
</dbReference>
<keyword evidence="2 5" id="KW-0812">Transmembrane</keyword>
<evidence type="ECO:0000259" key="6">
    <source>
        <dbReference type="Pfam" id="PF00324"/>
    </source>
</evidence>
<feature type="transmembrane region" description="Helical" evidence="5">
    <location>
        <begin position="221"/>
        <end position="241"/>
    </location>
</feature>
<keyword evidence="4 5" id="KW-0472">Membrane</keyword>
<proteinExistence type="predicted"/>
<feature type="transmembrane region" description="Helical" evidence="5">
    <location>
        <begin position="261"/>
        <end position="294"/>
    </location>
</feature>
<feature type="transmembrane region" description="Helical" evidence="5">
    <location>
        <begin position="96"/>
        <end position="117"/>
    </location>
</feature>